<keyword evidence="6 7" id="KW-0012">Acyltransferase</keyword>
<name>A0A1H8BGC0_9BACI</name>
<evidence type="ECO:0000256" key="4">
    <source>
        <dbReference type="ARBA" id="ARBA00022679"/>
    </source>
</evidence>
<dbReference type="Proteomes" id="UP000198553">
    <property type="component" value="Unassembled WGS sequence"/>
</dbReference>
<comment type="similarity">
    <text evidence="2 7">Belongs to the 1-acyl-sn-glycerol-3-phosphate acyltransferase family.</text>
</comment>
<sequence>MFRLALIFLYMSGYLVYSLPKLKRVQGLTEDLSVAKRDSLIHETPQQWSQTIMKMTGSKIEVQGKQHLPEGPVLLVSNHEGDFDIPLLLGHVNKPFGFISKIEVKKIPILSKWMEVMNCVFMDRKDRRQAVRSIKEGVELLKQGHTILVFPEGTRSKGGPIQEFKSGSLRLAKDAGVPIIPISIEGTADVFEKNGRMIKPASIKLTICKAIRFEEYKDKDLKVVANEVREIIISSRREDKLAS</sequence>
<evidence type="ECO:0000256" key="7">
    <source>
        <dbReference type="RuleBase" id="RU361267"/>
    </source>
</evidence>
<comment type="pathway">
    <text evidence="1">Lipid metabolism.</text>
</comment>
<keyword evidence="10" id="KW-1185">Reference proteome</keyword>
<dbReference type="SUPFAM" id="SSF69593">
    <property type="entry name" value="Glycerol-3-phosphate (1)-acyltransferase"/>
    <property type="match status" value="1"/>
</dbReference>
<keyword evidence="3 7" id="KW-0444">Lipid biosynthesis</keyword>
<dbReference type="CDD" id="cd07989">
    <property type="entry name" value="LPLAT_AGPAT-like"/>
    <property type="match status" value="1"/>
</dbReference>
<reference evidence="10" key="1">
    <citation type="submission" date="2016-10" db="EMBL/GenBank/DDBJ databases">
        <authorList>
            <person name="Varghese N."/>
            <person name="Submissions S."/>
        </authorList>
    </citation>
    <scope>NUCLEOTIDE SEQUENCE [LARGE SCALE GENOMIC DNA]</scope>
    <source>
        <strain evidence="10">B48,IBRC-M 10115,DSM 25386,CECT 8001</strain>
    </source>
</reference>
<evidence type="ECO:0000256" key="2">
    <source>
        <dbReference type="ARBA" id="ARBA00008655"/>
    </source>
</evidence>
<evidence type="ECO:0000256" key="6">
    <source>
        <dbReference type="ARBA" id="ARBA00023315"/>
    </source>
</evidence>
<evidence type="ECO:0000256" key="3">
    <source>
        <dbReference type="ARBA" id="ARBA00022516"/>
    </source>
</evidence>
<dbReference type="RefSeq" id="WP_090744357.1">
    <property type="nucleotide sequence ID" value="NZ_FOBW01000006.1"/>
</dbReference>
<dbReference type="GO" id="GO:0003841">
    <property type="term" value="F:1-acylglycerol-3-phosphate O-acyltransferase activity"/>
    <property type="evidence" value="ECO:0007669"/>
    <property type="project" value="UniProtKB-UniRule"/>
</dbReference>
<dbReference type="SMART" id="SM00563">
    <property type="entry name" value="PlsC"/>
    <property type="match status" value="1"/>
</dbReference>
<dbReference type="PANTHER" id="PTHR10434">
    <property type="entry name" value="1-ACYL-SN-GLYCEROL-3-PHOSPHATE ACYLTRANSFERASE"/>
    <property type="match status" value="1"/>
</dbReference>
<dbReference type="InterPro" id="IPR002123">
    <property type="entry name" value="Plipid/glycerol_acylTrfase"/>
</dbReference>
<feature type="domain" description="Phospholipid/glycerol acyltransferase" evidence="8">
    <location>
        <begin position="73"/>
        <end position="187"/>
    </location>
</feature>
<dbReference type="EC" id="2.3.1.51" evidence="7"/>
<gene>
    <name evidence="9" type="ORF">SAMN05192533_10629</name>
</gene>
<dbReference type="GO" id="GO:0006654">
    <property type="term" value="P:phosphatidic acid biosynthetic process"/>
    <property type="evidence" value="ECO:0007669"/>
    <property type="project" value="TreeGrafter"/>
</dbReference>
<evidence type="ECO:0000313" key="10">
    <source>
        <dbReference type="Proteomes" id="UP000198553"/>
    </source>
</evidence>
<dbReference type="NCBIfam" id="TIGR00530">
    <property type="entry name" value="AGP_acyltrn"/>
    <property type="match status" value="1"/>
</dbReference>
<organism evidence="9 10">
    <name type="scientific">Mesobacillus persicus</name>
    <dbReference type="NCBI Taxonomy" id="930146"/>
    <lineage>
        <taxon>Bacteria</taxon>
        <taxon>Bacillati</taxon>
        <taxon>Bacillota</taxon>
        <taxon>Bacilli</taxon>
        <taxon>Bacillales</taxon>
        <taxon>Bacillaceae</taxon>
        <taxon>Mesobacillus</taxon>
    </lineage>
</organism>
<evidence type="ECO:0000256" key="1">
    <source>
        <dbReference type="ARBA" id="ARBA00005189"/>
    </source>
</evidence>
<dbReference type="OrthoDB" id="9803035at2"/>
<comment type="domain">
    <text evidence="7">The HXXXXD motif is essential for acyltransferase activity and may constitute the binding site for the phosphate moiety of the glycerol-3-phosphate.</text>
</comment>
<comment type="catalytic activity">
    <reaction evidence="7">
        <text>a 1-acyl-sn-glycero-3-phosphate + an acyl-CoA = a 1,2-diacyl-sn-glycero-3-phosphate + CoA</text>
        <dbReference type="Rhea" id="RHEA:19709"/>
        <dbReference type="ChEBI" id="CHEBI:57287"/>
        <dbReference type="ChEBI" id="CHEBI:57970"/>
        <dbReference type="ChEBI" id="CHEBI:58342"/>
        <dbReference type="ChEBI" id="CHEBI:58608"/>
        <dbReference type="EC" id="2.3.1.51"/>
    </reaction>
</comment>
<keyword evidence="4 7" id="KW-0808">Transferase</keyword>
<accession>A0A1H8BGC0</accession>
<dbReference type="STRING" id="930146.SAMN05192533_10629"/>
<evidence type="ECO:0000256" key="5">
    <source>
        <dbReference type="ARBA" id="ARBA00023098"/>
    </source>
</evidence>
<keyword evidence="5 7" id="KW-0443">Lipid metabolism</keyword>
<dbReference type="EMBL" id="FOBW01000006">
    <property type="protein sequence ID" value="SEM81915.1"/>
    <property type="molecule type" value="Genomic_DNA"/>
</dbReference>
<keyword evidence="7" id="KW-1208">Phospholipid metabolism</keyword>
<proteinExistence type="inferred from homology"/>
<dbReference type="Pfam" id="PF01553">
    <property type="entry name" value="Acyltransferase"/>
    <property type="match status" value="1"/>
</dbReference>
<evidence type="ECO:0000259" key="8">
    <source>
        <dbReference type="SMART" id="SM00563"/>
    </source>
</evidence>
<dbReference type="AlphaFoldDB" id="A0A1H8BGC0"/>
<dbReference type="PANTHER" id="PTHR10434:SF64">
    <property type="entry name" value="1-ACYL-SN-GLYCEROL-3-PHOSPHATE ACYLTRANSFERASE-RELATED"/>
    <property type="match status" value="1"/>
</dbReference>
<evidence type="ECO:0000313" key="9">
    <source>
        <dbReference type="EMBL" id="SEM81915.1"/>
    </source>
</evidence>
<dbReference type="GO" id="GO:0016020">
    <property type="term" value="C:membrane"/>
    <property type="evidence" value="ECO:0007669"/>
    <property type="project" value="InterPro"/>
</dbReference>
<protein>
    <recommendedName>
        <fullName evidence="7">1-acyl-sn-glycerol-3-phosphate acyltransferase</fullName>
        <ecNumber evidence="7">2.3.1.51</ecNumber>
    </recommendedName>
</protein>
<dbReference type="InterPro" id="IPR004552">
    <property type="entry name" value="AGP_acyltrans"/>
</dbReference>
<keyword evidence="7" id="KW-0594">Phospholipid biosynthesis</keyword>